<organism evidence="1 2">
    <name type="scientific">Ehrlichia canis (strain Jake)</name>
    <dbReference type="NCBI Taxonomy" id="269484"/>
    <lineage>
        <taxon>Bacteria</taxon>
        <taxon>Pseudomonadati</taxon>
        <taxon>Pseudomonadota</taxon>
        <taxon>Alphaproteobacteria</taxon>
        <taxon>Rickettsiales</taxon>
        <taxon>Anaplasmataceae</taxon>
        <taxon>Ehrlichia</taxon>
    </lineage>
</organism>
<sequence length="190" mass="21474">MENGKPSDSQAEEAINLLIRWIGDDPDRVGLTGTAKRVLNIYKKFFSGYQVDMLSMQDSVLLGENYDGMIIVKNTEFTSYCEHHIVPIKGKIDIGYIPDKLIFGLGKVIKLINCFTKRLQLQERLTMEIANALDYYLSPKGVIVSIEAVHDCVACCEEIDKNNLDLQTTCVIGIFKDNIDLRKEFFTNIG</sequence>
<evidence type="ECO:0000313" key="1">
    <source>
        <dbReference type="EMBL" id="AAZ68432.1"/>
    </source>
</evidence>
<reference evidence="2" key="1">
    <citation type="journal article" date="2006" name="J. Bacteriol.">
        <title>The genome of the obligately intracellular bacterium Ehrlichia canis reveals themes of complex membrane structure and immune evasion strategies.</title>
        <authorList>
            <person name="Mavromatis K."/>
            <person name="Doyle C.K."/>
            <person name="Lykidis A."/>
            <person name="Ivanova N."/>
            <person name="Francino M.P."/>
            <person name="Chain P."/>
            <person name="Shin M."/>
            <person name="Malfatti S."/>
            <person name="Larimer F."/>
            <person name="Copeland A."/>
            <person name="Detter J.C."/>
            <person name="Land M."/>
            <person name="Richardson P.M."/>
            <person name="Yu X.J."/>
            <person name="Walker D.H."/>
            <person name="McBride J.W."/>
            <person name="Kyrpides N.C."/>
        </authorList>
    </citation>
    <scope>NUCLEOTIDE SEQUENCE [LARGE SCALE GENOMIC DNA]</scope>
    <source>
        <strain evidence="2">Jake</strain>
    </source>
</reference>
<dbReference type="EMBL" id="CP000107">
    <property type="protein sequence ID" value="AAZ68432.1"/>
    <property type="molecule type" value="Genomic_DNA"/>
</dbReference>
<name>A0ACA6AVV6_EHRCJ</name>
<dbReference type="Proteomes" id="UP000000435">
    <property type="component" value="Chromosome"/>
</dbReference>
<keyword evidence="1" id="KW-0378">Hydrolase</keyword>
<gene>
    <name evidence="1" type="ordered locus">Ecaj_0389</name>
</gene>
<proteinExistence type="predicted"/>
<dbReference type="EC" id="3.5.4.16" evidence="1"/>
<evidence type="ECO:0000313" key="2">
    <source>
        <dbReference type="Proteomes" id="UP000000435"/>
    </source>
</evidence>
<accession>A0ACA6AVV6</accession>
<keyword evidence="2" id="KW-1185">Reference proteome</keyword>
<protein>
    <submittedName>
        <fullName evidence="1">GTP cyclohydrolase I</fullName>
        <ecNumber evidence="1">3.5.4.16</ecNumber>
    </submittedName>
</protein>